<protein>
    <recommendedName>
        <fullName evidence="2">GPCR family 3 nine cysteines domain-containing protein</fullName>
    </recommendedName>
</protein>
<dbReference type="GO" id="GO:0005886">
    <property type="term" value="C:plasma membrane"/>
    <property type="evidence" value="ECO:0007669"/>
    <property type="project" value="TreeGrafter"/>
</dbReference>
<dbReference type="GO" id="GO:0004930">
    <property type="term" value="F:G protein-coupled receptor activity"/>
    <property type="evidence" value="ECO:0007669"/>
    <property type="project" value="InterPro"/>
</dbReference>
<keyword evidence="1" id="KW-0732">Signal</keyword>
<evidence type="ECO:0000259" key="2">
    <source>
        <dbReference type="Pfam" id="PF07562"/>
    </source>
</evidence>
<evidence type="ECO:0000313" key="4">
    <source>
        <dbReference type="Proteomes" id="UP000694422"/>
    </source>
</evidence>
<dbReference type="Gene3D" id="2.10.50.30">
    <property type="entry name" value="GPCR, family 3, nine cysteines domain"/>
    <property type="match status" value="1"/>
</dbReference>
<dbReference type="InterPro" id="IPR038550">
    <property type="entry name" value="GPCR_3_9-Cys_sf"/>
</dbReference>
<accession>A0A8C9URF0</accession>
<dbReference type="Proteomes" id="UP000694422">
    <property type="component" value="Unplaced"/>
</dbReference>
<dbReference type="Gene3D" id="3.40.50.2300">
    <property type="match status" value="1"/>
</dbReference>
<proteinExistence type="predicted"/>
<dbReference type="PRINTS" id="PR01535">
    <property type="entry name" value="VOMERONASL2R"/>
</dbReference>
<dbReference type="InterPro" id="IPR011500">
    <property type="entry name" value="GPCR_3_9-Cys_dom"/>
</dbReference>
<name>A0A8C9URF0_SPEDA</name>
<organism evidence="3 4">
    <name type="scientific">Spermophilus dauricus</name>
    <name type="common">Daurian ground squirrel</name>
    <dbReference type="NCBI Taxonomy" id="99837"/>
    <lineage>
        <taxon>Eukaryota</taxon>
        <taxon>Metazoa</taxon>
        <taxon>Chordata</taxon>
        <taxon>Craniata</taxon>
        <taxon>Vertebrata</taxon>
        <taxon>Euteleostomi</taxon>
        <taxon>Mammalia</taxon>
        <taxon>Eutheria</taxon>
        <taxon>Euarchontoglires</taxon>
        <taxon>Glires</taxon>
        <taxon>Rodentia</taxon>
        <taxon>Sciuromorpha</taxon>
        <taxon>Sciuridae</taxon>
        <taxon>Xerinae</taxon>
        <taxon>Marmotini</taxon>
        <taxon>Spermophilus</taxon>
    </lineage>
</organism>
<sequence length="112" mass="12825">MNKLEDKQVNLDEKMKMEGEYDIQNFWNFPEGLRRKVKVGKFSPHAPCGQQLSLHEDLIQWSIGFTQTPRSVCTERCGPGFRKSPQEGKPACCFSCTPCPENEISNETGEWN</sequence>
<dbReference type="InterPro" id="IPR028082">
    <property type="entry name" value="Peripla_BP_I"/>
</dbReference>
<dbReference type="Pfam" id="PF07562">
    <property type="entry name" value="NCD3G"/>
    <property type="match status" value="1"/>
</dbReference>
<dbReference type="SUPFAM" id="SSF53822">
    <property type="entry name" value="Periplasmic binding protein-like I"/>
    <property type="match status" value="1"/>
</dbReference>
<dbReference type="PANTHER" id="PTHR24061:SF545">
    <property type="entry name" value="VOMERONASAL 2, RECEPTOR 118-RELATED"/>
    <property type="match status" value="1"/>
</dbReference>
<dbReference type="InterPro" id="IPR004073">
    <property type="entry name" value="GPCR_3_vmron_rcpt_2"/>
</dbReference>
<dbReference type="FunFam" id="2.10.50.30:FF:000007">
    <property type="entry name" value="Vomeronasal 2, receptor 82"/>
    <property type="match status" value="1"/>
</dbReference>
<dbReference type="Ensembl" id="ENSSDAT00000017343.1">
    <property type="protein sequence ID" value="ENSSDAP00000015290.1"/>
    <property type="gene ID" value="ENSSDAG00000013775.1"/>
</dbReference>
<dbReference type="InterPro" id="IPR000068">
    <property type="entry name" value="GPCR_3_Ca_sens_rcpt-rel"/>
</dbReference>
<keyword evidence="4" id="KW-1185">Reference proteome</keyword>
<reference evidence="3" key="2">
    <citation type="submission" date="2025-09" db="UniProtKB">
        <authorList>
            <consortium name="Ensembl"/>
        </authorList>
    </citation>
    <scope>IDENTIFICATION</scope>
</reference>
<reference evidence="3" key="1">
    <citation type="submission" date="2025-08" db="UniProtKB">
        <authorList>
            <consortium name="Ensembl"/>
        </authorList>
    </citation>
    <scope>IDENTIFICATION</scope>
</reference>
<feature type="domain" description="GPCR family 3 nine cysteines" evidence="2">
    <location>
        <begin position="68"/>
        <end position="108"/>
    </location>
</feature>
<dbReference type="AlphaFoldDB" id="A0A8C9URF0"/>
<evidence type="ECO:0000313" key="3">
    <source>
        <dbReference type="Ensembl" id="ENSSDAP00000015290.1"/>
    </source>
</evidence>
<evidence type="ECO:0000256" key="1">
    <source>
        <dbReference type="ARBA" id="ARBA00022729"/>
    </source>
</evidence>
<dbReference type="PANTHER" id="PTHR24061">
    <property type="entry name" value="CALCIUM-SENSING RECEPTOR-RELATED"/>
    <property type="match status" value="1"/>
</dbReference>